<feature type="transmembrane region" description="Helical" evidence="2">
    <location>
        <begin position="127"/>
        <end position="150"/>
    </location>
</feature>
<evidence type="ECO:0000256" key="1">
    <source>
        <dbReference type="SAM" id="MobiDB-lite"/>
    </source>
</evidence>
<keyword evidence="4" id="KW-1185">Reference proteome</keyword>
<feature type="compositionally biased region" description="Basic and acidic residues" evidence="1">
    <location>
        <begin position="391"/>
        <end position="405"/>
    </location>
</feature>
<dbReference type="EMBL" id="JBAMIC010000007">
    <property type="protein sequence ID" value="KAK7106274.1"/>
    <property type="molecule type" value="Genomic_DNA"/>
</dbReference>
<name>A0AAN9BJF0_9CAEN</name>
<organism evidence="3 4">
    <name type="scientific">Littorina saxatilis</name>
    <dbReference type="NCBI Taxonomy" id="31220"/>
    <lineage>
        <taxon>Eukaryota</taxon>
        <taxon>Metazoa</taxon>
        <taxon>Spiralia</taxon>
        <taxon>Lophotrochozoa</taxon>
        <taxon>Mollusca</taxon>
        <taxon>Gastropoda</taxon>
        <taxon>Caenogastropoda</taxon>
        <taxon>Littorinimorpha</taxon>
        <taxon>Littorinoidea</taxon>
        <taxon>Littorinidae</taxon>
        <taxon>Littorina</taxon>
    </lineage>
</organism>
<reference evidence="3 4" key="1">
    <citation type="submission" date="2024-02" db="EMBL/GenBank/DDBJ databases">
        <title>Chromosome-scale genome assembly of the rough periwinkle Littorina saxatilis.</title>
        <authorList>
            <person name="De Jode A."/>
            <person name="Faria R."/>
            <person name="Formenti G."/>
            <person name="Sims Y."/>
            <person name="Smith T.P."/>
            <person name="Tracey A."/>
            <person name="Wood J.M.D."/>
            <person name="Zagrodzka Z.B."/>
            <person name="Johannesson K."/>
            <person name="Butlin R.K."/>
            <person name="Leder E.H."/>
        </authorList>
    </citation>
    <scope>NUCLEOTIDE SEQUENCE [LARGE SCALE GENOMIC DNA]</scope>
    <source>
        <strain evidence="3">Snail1</strain>
        <tissue evidence="3">Muscle</tissue>
    </source>
</reference>
<gene>
    <name evidence="3" type="ORF">V1264_017543</name>
</gene>
<sequence length="405" mass="44821">MPTEEGETVKVDISLSPEINLNNDTVYIYLRRNDEPDTLRCDRKTSGSALQCDILNGSPFQTEGLIGHKLTMYAPNATVNLDGVYVLGVSVNGALNKPINCNVTVVKRKEGQHLAASEEDNSKGVPISIVIGLIVAIIVLVVVIVVLIVFRRRSRRKKQGNRSKSGGADNVDREEEESKLMEKAAPAGEMNSKEKDEQPEQIDIIVEEEAKQPDENELLNPREEDSQTEGKKQKTQDDKSFQFPSGYISSKDPSAAGHQAEQSGGQAASARAYSNTPEERGCLSTETETSPKDAVTLHTPDQHRGNHHERRRVVPVFMLDFTAAKSHPVKDDHVTPISDLKAQRSSNEQETEADKKRSGRHVMLAGVSRPDKSKGKGKVLLYAVRRRPRHEKSEALESERTTEET</sequence>
<comment type="caution">
    <text evidence="3">The sequence shown here is derived from an EMBL/GenBank/DDBJ whole genome shotgun (WGS) entry which is preliminary data.</text>
</comment>
<proteinExistence type="predicted"/>
<feature type="compositionally biased region" description="Low complexity" evidence="1">
    <location>
        <begin position="254"/>
        <end position="272"/>
    </location>
</feature>
<feature type="region of interest" description="Disordered" evidence="1">
    <location>
        <begin position="158"/>
        <end position="311"/>
    </location>
</feature>
<dbReference type="AlphaFoldDB" id="A0AAN9BJF0"/>
<evidence type="ECO:0000256" key="2">
    <source>
        <dbReference type="SAM" id="Phobius"/>
    </source>
</evidence>
<evidence type="ECO:0000313" key="3">
    <source>
        <dbReference type="EMBL" id="KAK7106274.1"/>
    </source>
</evidence>
<keyword evidence="2" id="KW-0472">Membrane</keyword>
<evidence type="ECO:0000313" key="4">
    <source>
        <dbReference type="Proteomes" id="UP001374579"/>
    </source>
</evidence>
<dbReference type="Proteomes" id="UP001374579">
    <property type="component" value="Unassembled WGS sequence"/>
</dbReference>
<accession>A0AAN9BJF0</accession>
<keyword evidence="2" id="KW-1133">Transmembrane helix</keyword>
<protein>
    <submittedName>
        <fullName evidence="3">Uncharacterized protein</fullName>
    </submittedName>
</protein>
<keyword evidence="2" id="KW-0812">Transmembrane</keyword>
<feature type="region of interest" description="Disordered" evidence="1">
    <location>
        <begin position="325"/>
        <end position="405"/>
    </location>
</feature>
<feature type="compositionally biased region" description="Basic and acidic residues" evidence="1">
    <location>
        <begin position="208"/>
        <end position="240"/>
    </location>
</feature>